<organism evidence="18 19">
    <name type="scientific">Multifurca ochricompacta</name>
    <dbReference type="NCBI Taxonomy" id="376703"/>
    <lineage>
        <taxon>Eukaryota</taxon>
        <taxon>Fungi</taxon>
        <taxon>Dikarya</taxon>
        <taxon>Basidiomycota</taxon>
        <taxon>Agaricomycotina</taxon>
        <taxon>Agaricomycetes</taxon>
        <taxon>Russulales</taxon>
        <taxon>Russulaceae</taxon>
        <taxon>Multifurca</taxon>
    </lineage>
</organism>
<evidence type="ECO:0000256" key="14">
    <source>
        <dbReference type="SAM" id="MobiDB-lite"/>
    </source>
</evidence>
<keyword evidence="15" id="KW-1133">Transmembrane helix</keyword>
<evidence type="ECO:0000256" key="16">
    <source>
        <dbReference type="SAM" id="SignalP"/>
    </source>
</evidence>
<dbReference type="InterPro" id="IPR008427">
    <property type="entry name" value="Extracellular_membr_CFEM_dom"/>
</dbReference>
<dbReference type="PANTHER" id="PTHR37928:SF2">
    <property type="entry name" value="GPI ANCHORED CFEM DOMAIN PROTEIN (AFU_ORTHOLOGUE AFUA_6G10580)"/>
    <property type="match status" value="1"/>
</dbReference>
<evidence type="ECO:0000256" key="7">
    <source>
        <dbReference type="ARBA" id="ARBA00022723"/>
    </source>
</evidence>
<evidence type="ECO:0000256" key="9">
    <source>
        <dbReference type="ARBA" id="ARBA00023004"/>
    </source>
</evidence>
<feature type="domain" description="CFEM" evidence="17">
    <location>
        <begin position="8"/>
        <end position="119"/>
    </location>
</feature>
<keyword evidence="15" id="KW-0812">Transmembrane</keyword>
<dbReference type="EMBL" id="WTXG01000166">
    <property type="protein sequence ID" value="KAI0291232.1"/>
    <property type="molecule type" value="Genomic_DNA"/>
</dbReference>
<evidence type="ECO:0000256" key="3">
    <source>
        <dbReference type="ARBA" id="ARBA00010031"/>
    </source>
</evidence>
<evidence type="ECO:0000313" key="18">
    <source>
        <dbReference type="EMBL" id="KAI0291232.1"/>
    </source>
</evidence>
<evidence type="ECO:0000259" key="17">
    <source>
        <dbReference type="PROSITE" id="PS52012"/>
    </source>
</evidence>
<feature type="transmembrane region" description="Helical" evidence="15">
    <location>
        <begin position="185"/>
        <end position="204"/>
    </location>
</feature>
<comment type="caution">
    <text evidence="18">The sequence shown here is derived from an EMBL/GenBank/DDBJ whole genome shotgun (WGS) entry which is preliminary data.</text>
</comment>
<keyword evidence="12" id="KW-0325">Glycoprotein</keyword>
<evidence type="ECO:0000256" key="12">
    <source>
        <dbReference type="ARBA" id="ARBA00023180"/>
    </source>
</evidence>
<reference evidence="18" key="1">
    <citation type="journal article" date="2022" name="New Phytol.">
        <title>Evolutionary transition to the ectomycorrhizal habit in the genomes of a hyperdiverse lineage of mushroom-forming fungi.</title>
        <authorList>
            <person name="Looney B."/>
            <person name="Miyauchi S."/>
            <person name="Morin E."/>
            <person name="Drula E."/>
            <person name="Courty P.E."/>
            <person name="Kohler A."/>
            <person name="Kuo A."/>
            <person name="LaButti K."/>
            <person name="Pangilinan J."/>
            <person name="Lipzen A."/>
            <person name="Riley R."/>
            <person name="Andreopoulos W."/>
            <person name="He G."/>
            <person name="Johnson J."/>
            <person name="Nolan M."/>
            <person name="Tritt A."/>
            <person name="Barry K.W."/>
            <person name="Grigoriev I.V."/>
            <person name="Nagy L.G."/>
            <person name="Hibbett D."/>
            <person name="Henrissat B."/>
            <person name="Matheny P.B."/>
            <person name="Labbe J."/>
            <person name="Martin F.M."/>
        </authorList>
    </citation>
    <scope>NUCLEOTIDE SEQUENCE</scope>
    <source>
        <strain evidence="18">BPL690</strain>
    </source>
</reference>
<keyword evidence="5" id="KW-0964">Secreted</keyword>
<keyword evidence="7" id="KW-0479">Metal-binding</keyword>
<evidence type="ECO:0000256" key="10">
    <source>
        <dbReference type="ARBA" id="ARBA00023136"/>
    </source>
</evidence>
<evidence type="ECO:0000256" key="13">
    <source>
        <dbReference type="ARBA" id="ARBA00023288"/>
    </source>
</evidence>
<feature type="chain" id="PRO_5041932830" description="CFEM domain-containing protein" evidence="16">
    <location>
        <begin position="30"/>
        <end position="205"/>
    </location>
</feature>
<evidence type="ECO:0000256" key="5">
    <source>
        <dbReference type="ARBA" id="ARBA00022525"/>
    </source>
</evidence>
<keyword evidence="13" id="KW-0449">Lipoprotein</keyword>
<proteinExistence type="inferred from homology"/>
<dbReference type="InterPro" id="IPR051735">
    <property type="entry name" value="CFEM_domain"/>
</dbReference>
<dbReference type="GO" id="GO:0005886">
    <property type="term" value="C:plasma membrane"/>
    <property type="evidence" value="ECO:0007669"/>
    <property type="project" value="UniProtKB-SubCell"/>
</dbReference>
<evidence type="ECO:0000256" key="2">
    <source>
        <dbReference type="ARBA" id="ARBA00004613"/>
    </source>
</evidence>
<evidence type="ECO:0000256" key="11">
    <source>
        <dbReference type="ARBA" id="ARBA00023157"/>
    </source>
</evidence>
<evidence type="ECO:0000256" key="6">
    <source>
        <dbReference type="ARBA" id="ARBA00022617"/>
    </source>
</evidence>
<keyword evidence="8 16" id="KW-0732">Signal</keyword>
<feature type="region of interest" description="Disordered" evidence="14">
    <location>
        <begin position="130"/>
        <end position="182"/>
    </location>
</feature>
<evidence type="ECO:0000256" key="4">
    <source>
        <dbReference type="ARBA" id="ARBA00022475"/>
    </source>
</evidence>
<dbReference type="GO" id="GO:0046872">
    <property type="term" value="F:metal ion binding"/>
    <property type="evidence" value="ECO:0007669"/>
    <property type="project" value="UniProtKB-KW"/>
</dbReference>
<gene>
    <name evidence="18" type="ORF">B0F90DRAFT_1778230</name>
</gene>
<dbReference type="PROSITE" id="PS52012">
    <property type="entry name" value="CFEM"/>
    <property type="match status" value="1"/>
</dbReference>
<keyword evidence="4" id="KW-1003">Cell membrane</keyword>
<dbReference type="GO" id="GO:0005576">
    <property type="term" value="C:extracellular region"/>
    <property type="evidence" value="ECO:0007669"/>
    <property type="project" value="UniProtKB-SubCell"/>
</dbReference>
<keyword evidence="6" id="KW-0349">Heme</keyword>
<dbReference type="SMART" id="SM00747">
    <property type="entry name" value="CFEM"/>
    <property type="match status" value="1"/>
</dbReference>
<dbReference type="AlphaFoldDB" id="A0AAD4LWT1"/>
<comment type="similarity">
    <text evidence="3">Belongs to the RBT5 family.</text>
</comment>
<keyword evidence="11" id="KW-1015">Disulfide bond</keyword>
<feature type="signal peptide" evidence="16">
    <location>
        <begin position="1"/>
        <end position="29"/>
    </location>
</feature>
<keyword evidence="9" id="KW-0408">Iron</keyword>
<evidence type="ECO:0000256" key="1">
    <source>
        <dbReference type="ARBA" id="ARBA00004609"/>
    </source>
</evidence>
<keyword evidence="10 15" id="KW-0472">Membrane</keyword>
<sequence length="205" mass="20631">MIYFPTFGHFSLLTSLFLFLLSIVPEVSSQTTLPDCVQLCANNASANSGCDLTDTSCVCNTPSFATTAGACIATQCPPADLQAAQAFFQNLCSQGSSSVPVSSSGTDVTSPSTSGVVTTTAITSGLTSVTPSTRITTTTPTSRASTTGFSSSSVGSTTITRSTTSSTSSSSTPSNHATHGQPGRGVGVGVGFASVLGLVLAVFIW</sequence>
<keyword evidence="19" id="KW-1185">Reference proteome</keyword>
<dbReference type="Proteomes" id="UP001203297">
    <property type="component" value="Unassembled WGS sequence"/>
</dbReference>
<name>A0AAD4LWT1_9AGAM</name>
<evidence type="ECO:0000256" key="15">
    <source>
        <dbReference type="SAM" id="Phobius"/>
    </source>
</evidence>
<evidence type="ECO:0000313" key="19">
    <source>
        <dbReference type="Proteomes" id="UP001203297"/>
    </source>
</evidence>
<dbReference type="Pfam" id="PF05730">
    <property type="entry name" value="CFEM"/>
    <property type="match status" value="1"/>
</dbReference>
<accession>A0AAD4LWT1</accession>
<feature type="compositionally biased region" description="Low complexity" evidence="14">
    <location>
        <begin position="130"/>
        <end position="174"/>
    </location>
</feature>
<evidence type="ECO:0000256" key="8">
    <source>
        <dbReference type="ARBA" id="ARBA00022729"/>
    </source>
</evidence>
<dbReference type="PANTHER" id="PTHR37928">
    <property type="entry name" value="CFEM DOMAIN PROTEIN (AFU_ORTHOLOGUE AFUA_6G14090)"/>
    <property type="match status" value="1"/>
</dbReference>
<protein>
    <recommendedName>
        <fullName evidence="17">CFEM domain-containing protein</fullName>
    </recommendedName>
</protein>
<comment type="subcellular location">
    <subcellularLocation>
        <location evidence="1">Cell membrane</location>
        <topology evidence="1">Lipid-anchor</topology>
        <topology evidence="1">GPI-anchor</topology>
    </subcellularLocation>
    <subcellularLocation>
        <location evidence="2">Secreted</location>
    </subcellularLocation>
</comment>